<reference evidence="1" key="1">
    <citation type="journal article" date="2020" name="mSystems">
        <title>Genome- and Community-Level Interaction Insights into Carbon Utilization and Element Cycling Functions of Hydrothermarchaeota in Hydrothermal Sediment.</title>
        <authorList>
            <person name="Zhou Z."/>
            <person name="Liu Y."/>
            <person name="Xu W."/>
            <person name="Pan J."/>
            <person name="Luo Z.H."/>
            <person name="Li M."/>
        </authorList>
    </citation>
    <scope>NUCLEOTIDE SEQUENCE [LARGE SCALE GENOMIC DNA]</scope>
    <source>
        <strain evidence="1">SpSt-751</strain>
    </source>
</reference>
<gene>
    <name evidence="1" type="ORF">ENV35_03730</name>
</gene>
<proteinExistence type="predicted"/>
<sequence length="171" mass="19779">MDFKLIDPYTATYTLLVEFDGAFSMNQPNVGMISFWKRMGDNLGKLYLCRECDSFVGIDPETVMVCPLGHPIDKRSVYGEVLFRLTIPKWSIKLAEWVRKMDMDVDIILHRRKFNINIKEASYRAVENHRDGELLEKAKVSDDVSYLKYRLITDLNSGMSLEKAIEAFLKA</sequence>
<comment type="caution">
    <text evidence="1">The sequence shown here is derived from an EMBL/GenBank/DDBJ whole genome shotgun (WGS) entry which is preliminary data.</text>
</comment>
<accession>A0A7C3WSD4</accession>
<name>A0A7C3WSD4_9BACT</name>
<protein>
    <submittedName>
        <fullName evidence="1">Uncharacterized protein</fullName>
    </submittedName>
</protein>
<organism evidence="1">
    <name type="scientific">Dictyoglomus turgidum</name>
    <dbReference type="NCBI Taxonomy" id="513050"/>
    <lineage>
        <taxon>Bacteria</taxon>
        <taxon>Pseudomonadati</taxon>
        <taxon>Dictyoglomota</taxon>
        <taxon>Dictyoglomia</taxon>
        <taxon>Dictyoglomales</taxon>
        <taxon>Dictyoglomaceae</taxon>
        <taxon>Dictyoglomus</taxon>
    </lineage>
</organism>
<dbReference type="EMBL" id="DTGA01000091">
    <property type="protein sequence ID" value="HGB30969.1"/>
    <property type="molecule type" value="Genomic_DNA"/>
</dbReference>
<dbReference type="AlphaFoldDB" id="A0A7C3WSD4"/>
<evidence type="ECO:0000313" key="1">
    <source>
        <dbReference type="EMBL" id="HGB30969.1"/>
    </source>
</evidence>